<sequence>MVLVRVASPAIGHAAAAGCGRDGTGQATSGVPGSEEPMPAEGVPGMGLEGKGAGPSEGVTAANAVEVEGEGEEEEEEAVAAAAEEENEEGDADGEEGEKSLGCYSSTHSILFVGDGDFFSLALATAFGSGINIVATSLDTYEVLLGKYSEAESNVMKLKSLETMVLHGIDVKTMKSHSDLKNRRFDRIVFNFPHAGFKGREDQVHMINLHKSLLRGFFCNARYLLIPYGEIHVRHKTGGPYDSWDLEQLASDSSHIMVKKEKFQIADYPGYNQKRGDGARSDQPFPLGPSCTFKFQIGDCNKWKESSRNKATSTSFLGGSNTHPSGKLGTDTRLLHQLPPVQAWPWLHFTPPANTGRMPIPPQPYIVAQRQQPGPPLSLDGIVRDLFHAQPMFSITGPLLNALCAPGSISSPMSRIACPNLLAPQEQPWHQQRNIAGPLGGDDCSYFEHQRCLQRDCEAQRKAVMLGAAGLRYSSAFLEQCYRESVTVQRGEGLRECEVQRKAMMPGAAGLSYSSAFLEQCYRDRQLFSRRD</sequence>
<dbReference type="OrthoDB" id="273345at2759"/>
<dbReference type="GO" id="GO:0005737">
    <property type="term" value="C:cytoplasm"/>
    <property type="evidence" value="ECO:0007669"/>
    <property type="project" value="TreeGrafter"/>
</dbReference>
<evidence type="ECO:0000259" key="2">
    <source>
        <dbReference type="Pfam" id="PF10354"/>
    </source>
</evidence>
<protein>
    <recommendedName>
        <fullName evidence="2">25S rRNA (uridine-N(3))-methyltransferase BMT5-like domain-containing protein</fullName>
    </recommendedName>
</protein>
<dbReference type="InterPro" id="IPR019446">
    <property type="entry name" value="BMT5-like"/>
</dbReference>
<dbReference type="AlphaFoldDB" id="A0A3L6T3N0"/>
<feature type="domain" description="25S rRNA (uridine-N(3))-methyltransferase BMT5-like" evidence="2">
    <location>
        <begin position="111"/>
        <end position="275"/>
    </location>
</feature>
<feature type="compositionally biased region" description="Low complexity" evidence="1">
    <location>
        <begin position="57"/>
        <end position="66"/>
    </location>
</feature>
<keyword evidence="4" id="KW-1185">Reference proteome</keyword>
<dbReference type="PANTHER" id="PTHR11538:SF100">
    <property type="entry name" value="25S RRNA (URIDINE-N(3))-METHYLTRANSFERASE BMT5-LIKE DOMAIN-CONTAINING PROTEIN"/>
    <property type="match status" value="1"/>
</dbReference>
<comment type="caution">
    <text evidence="3">The sequence shown here is derived from an EMBL/GenBank/DDBJ whole genome shotgun (WGS) entry which is preliminary data.</text>
</comment>
<feature type="compositionally biased region" description="Gly residues" evidence="1">
    <location>
        <begin position="44"/>
        <end position="55"/>
    </location>
</feature>
<dbReference type="PANTHER" id="PTHR11538">
    <property type="entry name" value="PHENYLALANYL-TRNA SYNTHETASE"/>
    <property type="match status" value="1"/>
</dbReference>
<dbReference type="FunFam" id="3.40.50.150:FF:000440">
    <property type="entry name" value="Os09g0479300 protein"/>
    <property type="match status" value="1"/>
</dbReference>
<dbReference type="Proteomes" id="UP000275267">
    <property type="component" value="Unassembled WGS sequence"/>
</dbReference>
<dbReference type="EMBL" id="PQIB02000002">
    <property type="protein sequence ID" value="RLN32872.1"/>
    <property type="molecule type" value="Genomic_DNA"/>
</dbReference>
<proteinExistence type="predicted"/>
<dbReference type="STRING" id="4540.A0A3L6T3N0"/>
<accession>A0A3L6T3N0</accession>
<reference evidence="4" key="1">
    <citation type="journal article" date="2019" name="Nat. Commun.">
        <title>The genome of broomcorn millet.</title>
        <authorList>
            <person name="Zou C."/>
            <person name="Miki D."/>
            <person name="Li D."/>
            <person name="Tang Q."/>
            <person name="Xiao L."/>
            <person name="Rajput S."/>
            <person name="Deng P."/>
            <person name="Jia W."/>
            <person name="Huang R."/>
            <person name="Zhang M."/>
            <person name="Sun Y."/>
            <person name="Hu J."/>
            <person name="Fu X."/>
            <person name="Schnable P.S."/>
            <person name="Li F."/>
            <person name="Zhang H."/>
            <person name="Feng B."/>
            <person name="Zhu X."/>
            <person name="Liu R."/>
            <person name="Schnable J.C."/>
            <person name="Zhu J.-K."/>
            <person name="Zhang H."/>
        </authorList>
    </citation>
    <scope>NUCLEOTIDE SEQUENCE [LARGE SCALE GENOMIC DNA]</scope>
</reference>
<feature type="region of interest" description="Disordered" evidence="1">
    <location>
        <begin position="15"/>
        <end position="100"/>
    </location>
</feature>
<feature type="compositionally biased region" description="Acidic residues" evidence="1">
    <location>
        <begin position="67"/>
        <end position="96"/>
    </location>
</feature>
<gene>
    <name evidence="3" type="ORF">C2845_PM03G00990</name>
</gene>
<dbReference type="GO" id="GO:0070042">
    <property type="term" value="F:rRNA (uridine-N3-)-methyltransferase activity"/>
    <property type="evidence" value="ECO:0007669"/>
    <property type="project" value="InterPro"/>
</dbReference>
<evidence type="ECO:0000313" key="3">
    <source>
        <dbReference type="EMBL" id="RLN32872.1"/>
    </source>
</evidence>
<name>A0A3L6T3N0_PANMI</name>
<dbReference type="GO" id="GO:0070475">
    <property type="term" value="P:rRNA base methylation"/>
    <property type="evidence" value="ECO:0007669"/>
    <property type="project" value="InterPro"/>
</dbReference>
<evidence type="ECO:0000313" key="4">
    <source>
        <dbReference type="Proteomes" id="UP000275267"/>
    </source>
</evidence>
<organism evidence="3 4">
    <name type="scientific">Panicum miliaceum</name>
    <name type="common">Proso millet</name>
    <name type="synonym">Broomcorn millet</name>
    <dbReference type="NCBI Taxonomy" id="4540"/>
    <lineage>
        <taxon>Eukaryota</taxon>
        <taxon>Viridiplantae</taxon>
        <taxon>Streptophyta</taxon>
        <taxon>Embryophyta</taxon>
        <taxon>Tracheophyta</taxon>
        <taxon>Spermatophyta</taxon>
        <taxon>Magnoliopsida</taxon>
        <taxon>Liliopsida</taxon>
        <taxon>Poales</taxon>
        <taxon>Poaceae</taxon>
        <taxon>PACMAD clade</taxon>
        <taxon>Panicoideae</taxon>
        <taxon>Panicodae</taxon>
        <taxon>Paniceae</taxon>
        <taxon>Panicinae</taxon>
        <taxon>Panicum</taxon>
        <taxon>Panicum sect. Panicum</taxon>
    </lineage>
</organism>
<evidence type="ECO:0000256" key="1">
    <source>
        <dbReference type="SAM" id="MobiDB-lite"/>
    </source>
</evidence>
<dbReference type="Pfam" id="PF10354">
    <property type="entry name" value="BMT5-like"/>
    <property type="match status" value="1"/>
</dbReference>
<dbReference type="PROSITE" id="PS51257">
    <property type="entry name" value="PROKAR_LIPOPROTEIN"/>
    <property type="match status" value="1"/>
</dbReference>